<dbReference type="Proteomes" id="UP000283458">
    <property type="component" value="Unassembled WGS sequence"/>
</dbReference>
<reference evidence="2 3" key="1">
    <citation type="submission" date="2018-09" db="EMBL/GenBank/DDBJ databases">
        <authorList>
            <person name="Zhu H."/>
        </authorList>
    </citation>
    <scope>NUCLEOTIDE SEQUENCE [LARGE SCALE GENOMIC DNA]</scope>
    <source>
        <strain evidence="2 3">K2W22B-5</strain>
    </source>
</reference>
<gene>
    <name evidence="2" type="ORF">D3877_08515</name>
</gene>
<feature type="region of interest" description="Disordered" evidence="1">
    <location>
        <begin position="105"/>
        <end position="127"/>
    </location>
</feature>
<proteinExistence type="predicted"/>
<accession>A0A418W3N5</accession>
<organism evidence="2 3">
    <name type="scientific">Azospirillum cavernae</name>
    <dbReference type="NCBI Taxonomy" id="2320860"/>
    <lineage>
        <taxon>Bacteria</taxon>
        <taxon>Pseudomonadati</taxon>
        <taxon>Pseudomonadota</taxon>
        <taxon>Alphaproteobacteria</taxon>
        <taxon>Rhodospirillales</taxon>
        <taxon>Azospirillaceae</taxon>
        <taxon>Azospirillum</taxon>
    </lineage>
</organism>
<dbReference type="AlphaFoldDB" id="A0A418W3N5"/>
<feature type="compositionally biased region" description="Basic and acidic residues" evidence="1">
    <location>
        <begin position="105"/>
        <end position="114"/>
    </location>
</feature>
<name>A0A418W3N5_9PROT</name>
<evidence type="ECO:0000313" key="3">
    <source>
        <dbReference type="Proteomes" id="UP000283458"/>
    </source>
</evidence>
<dbReference type="InterPro" id="IPR038268">
    <property type="entry name" value="RHH_sf"/>
</dbReference>
<dbReference type="EMBL" id="QYUL01000001">
    <property type="protein sequence ID" value="RJF84554.1"/>
    <property type="molecule type" value="Genomic_DNA"/>
</dbReference>
<keyword evidence="3" id="KW-1185">Reference proteome</keyword>
<evidence type="ECO:0008006" key="4">
    <source>
        <dbReference type="Google" id="ProtNLM"/>
    </source>
</evidence>
<dbReference type="Gene3D" id="1.10.3990.20">
    <property type="entry name" value="protein bp1543"/>
    <property type="match status" value="1"/>
</dbReference>
<evidence type="ECO:0000256" key="1">
    <source>
        <dbReference type="SAM" id="MobiDB-lite"/>
    </source>
</evidence>
<comment type="caution">
    <text evidence="2">The sequence shown here is derived from an EMBL/GenBank/DDBJ whole genome shotgun (WGS) entry which is preliminary data.</text>
</comment>
<sequence length="127" mass="14182">MESISMTAKPAPALELDPTNASSWLEGEHEIRRIDLGKSIRNIKLYSTVWVILEEICRQESLSLDEMFEALADRCRSTRAKALGRAAEVFIVSYNRLAVAPPERVENIQDEAKAEPTSITPAPPNMN</sequence>
<protein>
    <recommendedName>
        <fullName evidence="4">Ribbon-helix-helix domain-containing protein</fullName>
    </recommendedName>
</protein>
<evidence type="ECO:0000313" key="2">
    <source>
        <dbReference type="EMBL" id="RJF84554.1"/>
    </source>
</evidence>